<sequence>MFYKHYIVIWTLLTQGIYIVFPSTQTHQDSLTSLAFKVCRNTVLQSKLTLFYIVDLNSSPSVPPLIHLLHNFSVHTILINRPRGLTELTVSSHRKNAIFFLNNVGELMNLVLHSAPNFERFETATDRKKSTPGEVLNMSLHADSSKFDRWHSARKLPRYCFQVDDSLLETHTNETCDERVRMTSDELEDIATLSKSTFDLTRRLYRNKIWNANNHLIFMLQESKSVNLNTRHGMQSRRIRMLEKKNSTEVYDADTVNFSLKFFWRFFRGIKTVICDFRGCKKFDPFRNSIIFYDGKEGEAYFEFSWRDMHNKSVKFLLSMIGGKDGIENGVLWSHWETFFVEVLNRLKKSLNCHFDPQMIHLLPAVANPNLQDNLEINVGQKYGVAIHVINFAKVLKGTNPSDFDFSVCFDTTALSVLTPPSKLVPQYFLLFRVFTPVVWIFIIMTTIAFVLMQYIFQYSQRGQFRQLYSETTTTTVFGLTCRFLHFCAYPARGVYSS</sequence>
<evidence type="ECO:0000313" key="3">
    <source>
        <dbReference type="Proteomes" id="UP001152759"/>
    </source>
</evidence>
<proteinExistence type="predicted"/>
<keyword evidence="1" id="KW-0472">Membrane</keyword>
<gene>
    <name evidence="2" type="ORF">BEMITA_LOCUS2647</name>
</gene>
<keyword evidence="3" id="KW-1185">Reference proteome</keyword>
<dbReference type="Proteomes" id="UP001152759">
    <property type="component" value="Chromosome 10"/>
</dbReference>
<evidence type="ECO:0000313" key="2">
    <source>
        <dbReference type="EMBL" id="CAH0383178.1"/>
    </source>
</evidence>
<keyword evidence="1" id="KW-1133">Transmembrane helix</keyword>
<evidence type="ECO:0000256" key="1">
    <source>
        <dbReference type="SAM" id="Phobius"/>
    </source>
</evidence>
<accession>A0A9P0A0F8</accession>
<protein>
    <submittedName>
        <fullName evidence="2">Uncharacterized protein</fullName>
    </submittedName>
</protein>
<reference evidence="2" key="1">
    <citation type="submission" date="2021-12" db="EMBL/GenBank/DDBJ databases">
        <authorList>
            <person name="King R."/>
        </authorList>
    </citation>
    <scope>NUCLEOTIDE SEQUENCE</scope>
</reference>
<dbReference type="AlphaFoldDB" id="A0A9P0A0F8"/>
<keyword evidence="1" id="KW-0812">Transmembrane</keyword>
<feature type="transmembrane region" description="Helical" evidence="1">
    <location>
        <begin position="430"/>
        <end position="457"/>
    </location>
</feature>
<organism evidence="2 3">
    <name type="scientific">Bemisia tabaci</name>
    <name type="common">Sweetpotato whitefly</name>
    <name type="synonym">Aleurodes tabaci</name>
    <dbReference type="NCBI Taxonomy" id="7038"/>
    <lineage>
        <taxon>Eukaryota</taxon>
        <taxon>Metazoa</taxon>
        <taxon>Ecdysozoa</taxon>
        <taxon>Arthropoda</taxon>
        <taxon>Hexapoda</taxon>
        <taxon>Insecta</taxon>
        <taxon>Pterygota</taxon>
        <taxon>Neoptera</taxon>
        <taxon>Paraneoptera</taxon>
        <taxon>Hemiptera</taxon>
        <taxon>Sternorrhyncha</taxon>
        <taxon>Aleyrodoidea</taxon>
        <taxon>Aleyrodidae</taxon>
        <taxon>Aleyrodinae</taxon>
        <taxon>Bemisia</taxon>
    </lineage>
</organism>
<dbReference type="EMBL" id="OU963871">
    <property type="protein sequence ID" value="CAH0383178.1"/>
    <property type="molecule type" value="Genomic_DNA"/>
</dbReference>
<name>A0A9P0A0F8_BEMTA</name>